<dbReference type="FunFam" id="1.10.10.60:FF:000010">
    <property type="entry name" value="Transcriptional activator Myb isoform A"/>
    <property type="match status" value="1"/>
</dbReference>
<feature type="domain" description="HTH myb-type" evidence="9">
    <location>
        <begin position="58"/>
        <end position="104"/>
    </location>
</feature>
<evidence type="ECO:0000256" key="6">
    <source>
        <dbReference type="ARBA" id="ARBA00023242"/>
    </source>
</evidence>
<protein>
    <submittedName>
        <fullName evidence="10 11">Uncharacterized protein</fullName>
    </submittedName>
</protein>
<feature type="compositionally biased region" description="Basic residues" evidence="7">
    <location>
        <begin position="46"/>
        <end position="58"/>
    </location>
</feature>
<dbReference type="InterPro" id="IPR009057">
    <property type="entry name" value="Homeodomain-like_sf"/>
</dbReference>
<dbReference type="SUPFAM" id="SSF46689">
    <property type="entry name" value="Homeodomain-like"/>
    <property type="match status" value="2"/>
</dbReference>
<gene>
    <name evidence="11" type="primary">LOC100842747</name>
    <name evidence="10" type="ORF">BRADI_2g23310v3</name>
</gene>
<dbReference type="RefSeq" id="XP_003568308.1">
    <property type="nucleotide sequence ID" value="XM_003568260.4"/>
</dbReference>
<keyword evidence="2" id="KW-0677">Repeat</keyword>
<dbReference type="InterPro" id="IPR050560">
    <property type="entry name" value="MYB_TF"/>
</dbReference>
<dbReference type="ExpressionAtlas" id="A0A0Q3G3R2">
    <property type="expression patterns" value="baseline"/>
</dbReference>
<dbReference type="GO" id="GO:0006355">
    <property type="term" value="P:regulation of DNA-templated transcription"/>
    <property type="evidence" value="ECO:0000318"/>
    <property type="project" value="GO_Central"/>
</dbReference>
<dbReference type="InterPro" id="IPR001005">
    <property type="entry name" value="SANT/Myb"/>
</dbReference>
<dbReference type="Gene3D" id="1.10.10.60">
    <property type="entry name" value="Homeodomain-like"/>
    <property type="match status" value="3"/>
</dbReference>
<evidence type="ECO:0000256" key="5">
    <source>
        <dbReference type="ARBA" id="ARBA00023163"/>
    </source>
</evidence>
<feature type="compositionally biased region" description="Basic and acidic residues" evidence="7">
    <location>
        <begin position="1"/>
        <end position="17"/>
    </location>
</feature>
<feature type="domain" description="HTH myb-type" evidence="9">
    <location>
        <begin position="161"/>
        <end position="211"/>
    </location>
</feature>
<evidence type="ECO:0000256" key="3">
    <source>
        <dbReference type="ARBA" id="ARBA00023015"/>
    </source>
</evidence>
<dbReference type="GO" id="GO:0000978">
    <property type="term" value="F:RNA polymerase II cis-regulatory region sequence-specific DNA binding"/>
    <property type="evidence" value="ECO:0000318"/>
    <property type="project" value="GO_Central"/>
</dbReference>
<dbReference type="EMBL" id="CM000881">
    <property type="protein sequence ID" value="KQK05911.1"/>
    <property type="molecule type" value="Genomic_DNA"/>
</dbReference>
<dbReference type="PROSITE" id="PS51294">
    <property type="entry name" value="HTH_MYB"/>
    <property type="match status" value="3"/>
</dbReference>
<dbReference type="Pfam" id="PF00249">
    <property type="entry name" value="Myb_DNA-binding"/>
    <property type="match status" value="3"/>
</dbReference>
<proteinExistence type="predicted"/>
<feature type="region of interest" description="Disordered" evidence="7">
    <location>
        <begin position="1"/>
        <end position="63"/>
    </location>
</feature>
<dbReference type="CDD" id="cd00167">
    <property type="entry name" value="SANT"/>
    <property type="match status" value="3"/>
</dbReference>
<evidence type="ECO:0000256" key="1">
    <source>
        <dbReference type="ARBA" id="ARBA00004123"/>
    </source>
</evidence>
<dbReference type="PANTHER" id="PTHR45614">
    <property type="entry name" value="MYB PROTEIN-RELATED"/>
    <property type="match status" value="1"/>
</dbReference>
<evidence type="ECO:0000256" key="2">
    <source>
        <dbReference type="ARBA" id="ARBA00022737"/>
    </source>
</evidence>
<evidence type="ECO:0000259" key="8">
    <source>
        <dbReference type="PROSITE" id="PS50090"/>
    </source>
</evidence>
<dbReference type="PANTHER" id="PTHR45614:SF61">
    <property type="entry name" value="OS05G0459000 PROTEIN"/>
    <property type="match status" value="1"/>
</dbReference>
<feature type="domain" description="Myb-like" evidence="8">
    <location>
        <begin position="105"/>
        <end position="156"/>
    </location>
</feature>
<dbReference type="GeneID" id="100842747"/>
<dbReference type="Proteomes" id="UP000008810">
    <property type="component" value="Chromosome 2"/>
</dbReference>
<dbReference type="AlphaFoldDB" id="A0A0Q3G3R2"/>
<evidence type="ECO:0000313" key="11">
    <source>
        <dbReference type="EnsemblPlants" id="KQK05911"/>
    </source>
</evidence>
<reference evidence="10" key="2">
    <citation type="submission" date="2017-06" db="EMBL/GenBank/DDBJ databases">
        <title>WGS assembly of Brachypodium distachyon.</title>
        <authorList>
            <consortium name="The International Brachypodium Initiative"/>
            <person name="Lucas S."/>
            <person name="Harmon-Smith M."/>
            <person name="Lail K."/>
            <person name="Tice H."/>
            <person name="Grimwood J."/>
            <person name="Bruce D."/>
            <person name="Barry K."/>
            <person name="Shu S."/>
            <person name="Lindquist E."/>
            <person name="Wang M."/>
            <person name="Pitluck S."/>
            <person name="Vogel J.P."/>
            <person name="Garvin D.F."/>
            <person name="Mockler T.C."/>
            <person name="Schmutz J."/>
            <person name="Rokhsar D."/>
            <person name="Bevan M.W."/>
        </authorList>
    </citation>
    <scope>NUCLEOTIDE SEQUENCE</scope>
    <source>
        <strain evidence="10">Bd21</strain>
    </source>
</reference>
<feature type="domain" description="Myb-like" evidence="8">
    <location>
        <begin position="53"/>
        <end position="104"/>
    </location>
</feature>
<feature type="domain" description="Myb-like" evidence="8">
    <location>
        <begin position="157"/>
        <end position="207"/>
    </location>
</feature>
<feature type="compositionally biased region" description="Polar residues" evidence="7">
    <location>
        <begin position="417"/>
        <end position="426"/>
    </location>
</feature>
<reference evidence="11" key="3">
    <citation type="submission" date="2018-08" db="UniProtKB">
        <authorList>
            <consortium name="EnsemblPlants"/>
        </authorList>
    </citation>
    <scope>IDENTIFICATION</scope>
    <source>
        <strain evidence="11">cv. Bd21</strain>
    </source>
</reference>
<feature type="domain" description="HTH myb-type" evidence="9">
    <location>
        <begin position="105"/>
        <end position="160"/>
    </location>
</feature>
<comment type="subcellular location">
    <subcellularLocation>
        <location evidence="1">Nucleus</location>
    </subcellularLocation>
</comment>
<evidence type="ECO:0000313" key="10">
    <source>
        <dbReference type="EMBL" id="KQK05911.1"/>
    </source>
</evidence>
<feature type="region of interest" description="Disordered" evidence="7">
    <location>
        <begin position="414"/>
        <end position="435"/>
    </location>
</feature>
<keyword evidence="6" id="KW-0539">Nucleus</keyword>
<evidence type="ECO:0000256" key="7">
    <source>
        <dbReference type="SAM" id="MobiDB-lite"/>
    </source>
</evidence>
<organism evidence="10">
    <name type="scientific">Brachypodium distachyon</name>
    <name type="common">Purple false brome</name>
    <name type="synonym">Trachynia distachya</name>
    <dbReference type="NCBI Taxonomy" id="15368"/>
    <lineage>
        <taxon>Eukaryota</taxon>
        <taxon>Viridiplantae</taxon>
        <taxon>Streptophyta</taxon>
        <taxon>Embryophyta</taxon>
        <taxon>Tracheophyta</taxon>
        <taxon>Spermatophyta</taxon>
        <taxon>Magnoliopsida</taxon>
        <taxon>Liliopsida</taxon>
        <taxon>Poales</taxon>
        <taxon>Poaceae</taxon>
        <taxon>BOP clade</taxon>
        <taxon>Pooideae</taxon>
        <taxon>Stipodae</taxon>
        <taxon>Brachypodieae</taxon>
        <taxon>Brachypodium</taxon>
    </lineage>
</organism>
<evidence type="ECO:0000256" key="4">
    <source>
        <dbReference type="ARBA" id="ARBA00023125"/>
    </source>
</evidence>
<accession>A0A0Q3G3R2</accession>
<evidence type="ECO:0000259" key="9">
    <source>
        <dbReference type="PROSITE" id="PS51294"/>
    </source>
</evidence>
<keyword evidence="12" id="KW-1185">Reference proteome</keyword>
<name>A0A0Q3G3R2_BRADI</name>
<dbReference type="OrthoDB" id="2143914at2759"/>
<keyword evidence="3" id="KW-0805">Transcription regulation</keyword>
<keyword evidence="5" id="KW-0804">Transcription</keyword>
<dbReference type="Gramene" id="KQK05911">
    <property type="protein sequence ID" value="KQK05911"/>
    <property type="gene ID" value="BRADI_2g23310v3"/>
</dbReference>
<dbReference type="PROSITE" id="PS50090">
    <property type="entry name" value="MYB_LIKE"/>
    <property type="match status" value="3"/>
</dbReference>
<dbReference type="FunFam" id="1.10.10.60:FF:000016">
    <property type="entry name" value="Transcriptional activator Myb isoform A"/>
    <property type="match status" value="1"/>
</dbReference>
<reference evidence="10 11" key="1">
    <citation type="journal article" date="2010" name="Nature">
        <title>Genome sequencing and analysis of the model grass Brachypodium distachyon.</title>
        <authorList>
            <consortium name="International Brachypodium Initiative"/>
        </authorList>
    </citation>
    <scope>NUCLEOTIDE SEQUENCE [LARGE SCALE GENOMIC DNA]</scope>
    <source>
        <strain evidence="10">Bd21</strain>
        <strain evidence="11">cv. Bd21</strain>
    </source>
</reference>
<dbReference type="KEGG" id="bdi:100842747"/>
<evidence type="ECO:0000313" key="12">
    <source>
        <dbReference type="Proteomes" id="UP000008810"/>
    </source>
</evidence>
<dbReference type="EnsemblPlants" id="KQK05911">
    <property type="protein sequence ID" value="KQK05911"/>
    <property type="gene ID" value="BRADI_2g23310v3"/>
</dbReference>
<dbReference type="InterPro" id="IPR017930">
    <property type="entry name" value="Myb_dom"/>
</dbReference>
<sequence>MGAMKVEERGGCTENRQHLALSSPSASEGGGYGGLAGMSPADSISGRRRTSGPVRRAKGGWTPEEDETLRKAVYAFKGKNWKKIAESFPDRTEVQCLHRWQKVLDPELIKGPWTQEEDNTIIDMVKKHGPRKWSLIAKSLDGRIGKQCRERWHNHLDPQIRKEAWTTEEEQVLVKAHHLNGNRWAEIAKLLPGRTDNSIKNHWNSSVRKRVEDYNNRVGMPVPQHAIHNDLKHAAKLPPADNHIDLTKEQSISLKDHMVIVDHSDAIQSPPVCCFKNIKGCSGFLSLSMPTAQPVTLYKTSVSDDSAVALGIMGLKMDSGHDKDMELKFVSEKGLAINLPNEKSPEIDLITDKMGPSGLAKSEGETANIICESPSQNEARSFGSLCYLIPTQDDTDLARSPVFSTHHVREHCGIGFQSPTGYSTPSPRDGKKSNHLSVESILRSAAENFPSTPSILRRRKREKPTPAQDCELRIDTNSDSFETPIGNFTTDSPHSFKTATLLSLGHLDDQKLPAALGKFDVSPSYRLKSKRMAVLKTIEKHLDFSSDAMDIYDSAGVLKSACLSSESINSSTDNSSVQDKKMGDHMIGLETPTNDFVHKAS</sequence>
<dbReference type="SMART" id="SM00717">
    <property type="entry name" value="SANT"/>
    <property type="match status" value="3"/>
</dbReference>
<keyword evidence="4" id="KW-0238">DNA-binding</keyword>
<dbReference type="GO" id="GO:0000981">
    <property type="term" value="F:DNA-binding transcription factor activity, RNA polymerase II-specific"/>
    <property type="evidence" value="ECO:0000318"/>
    <property type="project" value="GO_Central"/>
</dbReference>
<dbReference type="GO" id="GO:0005634">
    <property type="term" value="C:nucleus"/>
    <property type="evidence" value="ECO:0000318"/>
    <property type="project" value="GO_Central"/>
</dbReference>